<dbReference type="GO" id="GO:0004180">
    <property type="term" value="F:carboxypeptidase activity"/>
    <property type="evidence" value="ECO:0007669"/>
    <property type="project" value="UniProtKB-KW"/>
</dbReference>
<feature type="chain" id="PRO_5016631978" evidence="1">
    <location>
        <begin position="27"/>
        <end position="262"/>
    </location>
</feature>
<dbReference type="AlphaFoldDB" id="A0A375YQC4"/>
<name>A0A375YQC4_MYCPF</name>
<evidence type="ECO:0000313" key="2">
    <source>
        <dbReference type="EMBL" id="SRX83355.1"/>
    </source>
</evidence>
<dbReference type="Gene3D" id="2.30.260.10">
    <property type="entry name" value="putative xylanase like domain"/>
    <property type="match status" value="1"/>
</dbReference>
<keyword evidence="3" id="KW-1185">Reference proteome</keyword>
<keyword evidence="2" id="KW-0645">Protease</keyword>
<reference evidence="2 3" key="1">
    <citation type="submission" date="2018-05" db="EMBL/GenBank/DDBJ databases">
        <authorList>
            <consortium name="IHU Genomes"/>
        </authorList>
    </citation>
    <scope>NUCLEOTIDE SEQUENCE [LARGE SCALE GENOMIC DNA]</scope>
    <source>
        <strain evidence="2 3">P7335</strain>
    </source>
</reference>
<dbReference type="Gene3D" id="1.10.3670.10">
    <property type="entry name" value="Putative xylanase like domain"/>
    <property type="match status" value="1"/>
</dbReference>
<organism evidence="2 3">
    <name type="scientific">Mycolicibacterium parafortuitum</name>
    <name type="common">Mycobacterium parafortuitum</name>
    <dbReference type="NCBI Taxonomy" id="39692"/>
    <lineage>
        <taxon>Bacteria</taxon>
        <taxon>Bacillati</taxon>
        <taxon>Actinomycetota</taxon>
        <taxon>Actinomycetes</taxon>
        <taxon>Mycobacteriales</taxon>
        <taxon>Mycobacteriaceae</taxon>
        <taxon>Mycolicibacterium</taxon>
    </lineage>
</organism>
<dbReference type="STRING" id="39692.BST38_15710"/>
<keyword evidence="2" id="KW-0378">Hydrolase</keyword>
<dbReference type="InterPro" id="IPR038765">
    <property type="entry name" value="Papain-like_cys_pep_sf"/>
</dbReference>
<accession>A0A375YQC4</accession>
<sequence>MPRFTNVLATLAMLPAVVLGAGAAHAAPTTHFTGTSEQILQRMLDTAAGTSDAALISGRFLGTPYGADTLIGSATEPEQLTVNLQAVDCFTYADYVEALKRADDRDEFLDSLVAVRYRDGDVSFENRKHFFTDWSATAPAVATDVTATISDDAVRVPKNLNAKDSGGVYLPGIPVVARTVSYLPSSSVDADVVSRLRTGDYLGAYASDGGLDVTHVGIFVDSPDGPVFRNASSRSGEDMVVDTALSDYLQTVPGIVVLRPVI</sequence>
<gene>
    <name evidence="2" type="ORF">MPP7335_05134</name>
</gene>
<dbReference type="SUPFAM" id="SSF54001">
    <property type="entry name" value="Cysteine proteinases"/>
    <property type="match status" value="1"/>
</dbReference>
<dbReference type="EMBL" id="UEGS01000001">
    <property type="protein sequence ID" value="SRX83355.1"/>
    <property type="molecule type" value="Genomic_DNA"/>
</dbReference>
<keyword evidence="1" id="KW-0732">Signal</keyword>
<protein>
    <submittedName>
        <fullName evidence="2">D-alanyl-D-alanine carboxypeptidase/D-alanyl-D-alanine-endopeptidase [Fibrobacter succinogenes subsp. succinogenes S85]</fullName>
    </submittedName>
</protein>
<dbReference type="Pfam" id="PF07313">
    <property type="entry name" value="AmiA-like"/>
    <property type="match status" value="1"/>
</dbReference>
<evidence type="ECO:0000256" key="1">
    <source>
        <dbReference type="SAM" id="SignalP"/>
    </source>
</evidence>
<dbReference type="InterPro" id="IPR010846">
    <property type="entry name" value="AmiA-like"/>
</dbReference>
<feature type="signal peptide" evidence="1">
    <location>
        <begin position="1"/>
        <end position="26"/>
    </location>
</feature>
<dbReference type="Proteomes" id="UP000252008">
    <property type="component" value="Unassembled WGS sequence"/>
</dbReference>
<proteinExistence type="predicted"/>
<evidence type="ECO:0000313" key="3">
    <source>
        <dbReference type="Proteomes" id="UP000252008"/>
    </source>
</evidence>
<dbReference type="RefSeq" id="WP_083144259.1">
    <property type="nucleotide sequence ID" value="NZ_MVID01000013.1"/>
</dbReference>
<keyword evidence="2" id="KW-0121">Carboxypeptidase</keyword>